<dbReference type="InterPro" id="IPR051257">
    <property type="entry name" value="Diverse_CBS-Domain"/>
</dbReference>
<dbReference type="OrthoDB" id="9802114at2"/>
<name>A0A3E2B295_9FIRM</name>
<dbReference type="Gene3D" id="3.10.580.10">
    <property type="entry name" value="CBS-domain"/>
    <property type="match status" value="1"/>
</dbReference>
<comment type="caution">
    <text evidence="4">The sequence shown here is derived from an EMBL/GenBank/DDBJ whole genome shotgun (WGS) entry which is preliminary data.</text>
</comment>
<dbReference type="Pfam" id="PF00571">
    <property type="entry name" value="CBS"/>
    <property type="match status" value="2"/>
</dbReference>
<dbReference type="AlphaFoldDB" id="A0A3E2B295"/>
<protein>
    <submittedName>
        <fullName evidence="4">CBS domain-containing protein</fullName>
    </submittedName>
</protein>
<keyword evidence="5" id="KW-1185">Reference proteome</keyword>
<evidence type="ECO:0000259" key="3">
    <source>
        <dbReference type="PROSITE" id="PS51371"/>
    </source>
</evidence>
<evidence type="ECO:0000313" key="5">
    <source>
        <dbReference type="Proteomes" id="UP000260649"/>
    </source>
</evidence>
<organism evidence="4 5">
    <name type="scientific">Evtepia gabavorous</name>
    <dbReference type="NCBI Taxonomy" id="2211183"/>
    <lineage>
        <taxon>Bacteria</taxon>
        <taxon>Bacillati</taxon>
        <taxon>Bacillota</taxon>
        <taxon>Clostridia</taxon>
        <taxon>Eubacteriales</taxon>
        <taxon>Evtepia</taxon>
    </lineage>
</organism>
<dbReference type="InterPro" id="IPR000644">
    <property type="entry name" value="CBS_dom"/>
</dbReference>
<dbReference type="SUPFAM" id="SSF54631">
    <property type="entry name" value="CBS-domain pair"/>
    <property type="match status" value="1"/>
</dbReference>
<evidence type="ECO:0000313" key="4">
    <source>
        <dbReference type="EMBL" id="RFT06163.1"/>
    </source>
</evidence>
<dbReference type="CDD" id="cd04622">
    <property type="entry name" value="CBS_pair_HRP1_like"/>
    <property type="match status" value="1"/>
</dbReference>
<feature type="domain" description="CBS" evidence="3">
    <location>
        <begin position="7"/>
        <end position="65"/>
    </location>
</feature>
<dbReference type="PROSITE" id="PS51371">
    <property type="entry name" value="CBS"/>
    <property type="match status" value="2"/>
</dbReference>
<evidence type="ECO:0000256" key="1">
    <source>
        <dbReference type="ARBA" id="ARBA00023122"/>
    </source>
</evidence>
<sequence length="142" mass="15525">MQVRDIMNPHVVSIDPTESAALAARLLARHNVGSLPVCGSGGQLQGMVTDRDIVLRCVAAEEDPRSVPVRSIMSRRPAVVTPEDDVRQAARLMSSQQVRRLPVVDKDRVVGVVSLGDLAKCGRYEMEISRALTDISENIRQP</sequence>
<feature type="domain" description="CBS" evidence="3">
    <location>
        <begin position="73"/>
        <end position="128"/>
    </location>
</feature>
<dbReference type="Proteomes" id="UP000260649">
    <property type="component" value="Unassembled WGS sequence"/>
</dbReference>
<reference evidence="4 5" key="1">
    <citation type="submission" date="2018-07" db="EMBL/GenBank/DDBJ databases">
        <title>GABA Modulating Bacteria of the Human Gut Microbiota.</title>
        <authorList>
            <person name="Strandwitz P."/>
            <person name="Kim K.H."/>
            <person name="Terekhova D."/>
            <person name="Liu J.K."/>
            <person name="Sharma A."/>
            <person name="Levering J."/>
            <person name="Mcdonald D."/>
            <person name="Dietrich D."/>
            <person name="Ramadhar T.R."/>
            <person name="Lekbua A."/>
            <person name="Mroue N."/>
            <person name="Liston C."/>
            <person name="Stewart E.J."/>
            <person name="Dubin M.J."/>
            <person name="Zengler K."/>
            <person name="Knight R."/>
            <person name="Gilbert J.A."/>
            <person name="Clardy J."/>
            <person name="Lewis K."/>
        </authorList>
    </citation>
    <scope>NUCLEOTIDE SEQUENCE [LARGE SCALE GENOMIC DNA]</scope>
    <source>
        <strain evidence="4 5">KLE1738</strain>
    </source>
</reference>
<dbReference type="InterPro" id="IPR046342">
    <property type="entry name" value="CBS_dom_sf"/>
</dbReference>
<dbReference type="PANTHER" id="PTHR43080">
    <property type="entry name" value="CBS DOMAIN-CONTAINING PROTEIN CBSX3, MITOCHONDRIAL"/>
    <property type="match status" value="1"/>
</dbReference>
<gene>
    <name evidence="4" type="ORF">DV520_09145</name>
</gene>
<evidence type="ECO:0000256" key="2">
    <source>
        <dbReference type="PROSITE-ProRule" id="PRU00703"/>
    </source>
</evidence>
<proteinExistence type="predicted"/>
<dbReference type="SMART" id="SM00116">
    <property type="entry name" value="CBS"/>
    <property type="match status" value="2"/>
</dbReference>
<accession>A0A3E2B295</accession>
<dbReference type="EMBL" id="QQRQ01000016">
    <property type="protein sequence ID" value="RFT06163.1"/>
    <property type="molecule type" value="Genomic_DNA"/>
</dbReference>
<keyword evidence="1 2" id="KW-0129">CBS domain</keyword>
<dbReference type="PANTHER" id="PTHR43080:SF2">
    <property type="entry name" value="CBS DOMAIN-CONTAINING PROTEIN"/>
    <property type="match status" value="1"/>
</dbReference>